<keyword evidence="3" id="KW-1015">Disulfide bond</keyword>
<protein>
    <submittedName>
        <fullName evidence="7">TlpA family protein disulfide reductase</fullName>
    </submittedName>
</protein>
<dbReference type="InterPro" id="IPR036249">
    <property type="entry name" value="Thioredoxin-like_sf"/>
</dbReference>
<evidence type="ECO:0000256" key="1">
    <source>
        <dbReference type="ARBA" id="ARBA00004196"/>
    </source>
</evidence>
<dbReference type="InterPro" id="IPR012336">
    <property type="entry name" value="Thioredoxin-like_fold"/>
</dbReference>
<dbReference type="InterPro" id="IPR050553">
    <property type="entry name" value="Thioredoxin_ResA/DsbE_sf"/>
</dbReference>
<dbReference type="OrthoDB" id="6399635at2"/>
<dbReference type="GO" id="GO:0017004">
    <property type="term" value="P:cytochrome complex assembly"/>
    <property type="evidence" value="ECO:0007669"/>
    <property type="project" value="UniProtKB-KW"/>
</dbReference>
<dbReference type="SUPFAM" id="SSF52833">
    <property type="entry name" value="Thioredoxin-like"/>
    <property type="match status" value="1"/>
</dbReference>
<gene>
    <name evidence="7" type="ORF">FEN17_02720</name>
</gene>
<dbReference type="Gene3D" id="3.40.30.10">
    <property type="entry name" value="Glutaredoxin"/>
    <property type="match status" value="1"/>
</dbReference>
<dbReference type="AlphaFoldDB" id="A0A5R9L1Z9"/>
<evidence type="ECO:0000256" key="5">
    <source>
        <dbReference type="SAM" id="SignalP"/>
    </source>
</evidence>
<comment type="caution">
    <text evidence="7">The sequence shown here is derived from an EMBL/GenBank/DDBJ whole genome shotgun (WGS) entry which is preliminary data.</text>
</comment>
<evidence type="ECO:0000313" key="7">
    <source>
        <dbReference type="EMBL" id="TLV02553.1"/>
    </source>
</evidence>
<dbReference type="PANTHER" id="PTHR42852:SF6">
    <property type="entry name" value="THIOL:DISULFIDE INTERCHANGE PROTEIN DSBE"/>
    <property type="match status" value="1"/>
</dbReference>
<dbReference type="PROSITE" id="PS51352">
    <property type="entry name" value="THIOREDOXIN_2"/>
    <property type="match status" value="1"/>
</dbReference>
<feature type="chain" id="PRO_5024376573" evidence="5">
    <location>
        <begin position="20"/>
        <end position="186"/>
    </location>
</feature>
<sequence>MKCLMLVISLALSSIFSFSFTDKIHTLKSGETSLILKAEKDTNSIFLADMTGKKLTFDDIKKRHAGKILVVDFWASWCGPCREIMPESTKLVEALKGKDIVFVYLSIDDNVEKWKKANEQEKLTDYTENYLILDYRSSRFLKEQKLTFIPRAMIFDKAGRLKVSQTIVDGMGQLGYFTKMADSPVK</sequence>
<feature type="domain" description="Thioredoxin" evidence="6">
    <location>
        <begin position="36"/>
        <end position="186"/>
    </location>
</feature>
<dbReference type="GO" id="GO:0030313">
    <property type="term" value="C:cell envelope"/>
    <property type="evidence" value="ECO:0007669"/>
    <property type="project" value="UniProtKB-SubCell"/>
</dbReference>
<evidence type="ECO:0000256" key="2">
    <source>
        <dbReference type="ARBA" id="ARBA00022748"/>
    </source>
</evidence>
<dbReference type="Pfam" id="PF13905">
    <property type="entry name" value="Thioredoxin_8"/>
    <property type="match status" value="1"/>
</dbReference>
<dbReference type="InterPro" id="IPR013766">
    <property type="entry name" value="Thioredoxin_domain"/>
</dbReference>
<name>A0A5R9L1Z9_9BACT</name>
<keyword evidence="5" id="KW-0732">Signal</keyword>
<feature type="signal peptide" evidence="5">
    <location>
        <begin position="1"/>
        <end position="19"/>
    </location>
</feature>
<dbReference type="Proteomes" id="UP000306402">
    <property type="component" value="Unassembled WGS sequence"/>
</dbReference>
<keyword evidence="2" id="KW-0201">Cytochrome c-type biogenesis</keyword>
<evidence type="ECO:0000259" key="6">
    <source>
        <dbReference type="PROSITE" id="PS51352"/>
    </source>
</evidence>
<keyword evidence="4" id="KW-0676">Redox-active center</keyword>
<evidence type="ECO:0000256" key="4">
    <source>
        <dbReference type="ARBA" id="ARBA00023284"/>
    </source>
</evidence>
<dbReference type="PANTHER" id="PTHR42852">
    <property type="entry name" value="THIOL:DISULFIDE INTERCHANGE PROTEIN DSBE"/>
    <property type="match status" value="1"/>
</dbReference>
<reference evidence="7 8" key="1">
    <citation type="submission" date="2019-05" db="EMBL/GenBank/DDBJ databases">
        <authorList>
            <person name="Qu J.-H."/>
        </authorList>
    </citation>
    <scope>NUCLEOTIDE SEQUENCE [LARGE SCALE GENOMIC DNA]</scope>
    <source>
        <strain evidence="7 8">T17</strain>
    </source>
</reference>
<dbReference type="EMBL" id="VCEJ01000002">
    <property type="protein sequence ID" value="TLV02553.1"/>
    <property type="molecule type" value="Genomic_DNA"/>
</dbReference>
<evidence type="ECO:0000313" key="8">
    <source>
        <dbReference type="Proteomes" id="UP000306402"/>
    </source>
</evidence>
<accession>A0A5R9L1Z9</accession>
<comment type="subcellular location">
    <subcellularLocation>
        <location evidence="1">Cell envelope</location>
    </subcellularLocation>
</comment>
<organism evidence="7 8">
    <name type="scientific">Dyadobacter luticola</name>
    <dbReference type="NCBI Taxonomy" id="1979387"/>
    <lineage>
        <taxon>Bacteria</taxon>
        <taxon>Pseudomonadati</taxon>
        <taxon>Bacteroidota</taxon>
        <taxon>Cytophagia</taxon>
        <taxon>Cytophagales</taxon>
        <taxon>Spirosomataceae</taxon>
        <taxon>Dyadobacter</taxon>
    </lineage>
</organism>
<evidence type="ECO:0000256" key="3">
    <source>
        <dbReference type="ARBA" id="ARBA00023157"/>
    </source>
</evidence>
<dbReference type="CDD" id="cd02966">
    <property type="entry name" value="TlpA_like_family"/>
    <property type="match status" value="1"/>
</dbReference>
<keyword evidence="8" id="KW-1185">Reference proteome</keyword>
<proteinExistence type="predicted"/>